<dbReference type="PRINTS" id="PR00080">
    <property type="entry name" value="SDRFAMILY"/>
</dbReference>
<keyword evidence="4" id="KW-1185">Reference proteome</keyword>
<organism evidence="3 4">
    <name type="scientific">Novosphingobium malaysiense</name>
    <dbReference type="NCBI Taxonomy" id="1348853"/>
    <lineage>
        <taxon>Bacteria</taxon>
        <taxon>Pseudomonadati</taxon>
        <taxon>Pseudomonadota</taxon>
        <taxon>Alphaproteobacteria</taxon>
        <taxon>Sphingomonadales</taxon>
        <taxon>Sphingomonadaceae</taxon>
        <taxon>Novosphingobium</taxon>
    </lineage>
</organism>
<dbReference type="InterPro" id="IPR036291">
    <property type="entry name" value="NAD(P)-bd_dom_sf"/>
</dbReference>
<dbReference type="PANTHER" id="PTHR42879:SF2">
    <property type="entry name" value="3-OXOACYL-[ACYL-CARRIER-PROTEIN] REDUCTASE FABG"/>
    <property type="match status" value="1"/>
</dbReference>
<dbReference type="InterPro" id="IPR002347">
    <property type="entry name" value="SDR_fam"/>
</dbReference>
<name>A0A0B1ZPT4_9SPHN</name>
<evidence type="ECO:0000313" key="3">
    <source>
        <dbReference type="EMBL" id="KHK91202.1"/>
    </source>
</evidence>
<dbReference type="InterPro" id="IPR020904">
    <property type="entry name" value="Sc_DH/Rdtase_CS"/>
</dbReference>
<dbReference type="GO" id="GO:0032787">
    <property type="term" value="P:monocarboxylic acid metabolic process"/>
    <property type="evidence" value="ECO:0007669"/>
    <property type="project" value="UniProtKB-ARBA"/>
</dbReference>
<dbReference type="AlphaFoldDB" id="A0A0B1ZPT4"/>
<comment type="similarity">
    <text evidence="1 2">Belongs to the short-chain dehydrogenases/reductases (SDR) family.</text>
</comment>
<accession>A0A0B1ZPT4</accession>
<dbReference type="Proteomes" id="UP000031057">
    <property type="component" value="Unassembled WGS sequence"/>
</dbReference>
<evidence type="ECO:0000256" key="1">
    <source>
        <dbReference type="ARBA" id="ARBA00006484"/>
    </source>
</evidence>
<protein>
    <submittedName>
        <fullName evidence="3">Oxidoreductase</fullName>
    </submittedName>
</protein>
<dbReference type="RefSeq" id="WP_039282945.1">
    <property type="nucleotide sequence ID" value="NZ_JTDI01000003.1"/>
</dbReference>
<dbReference type="FunFam" id="3.40.50.720:FF:000084">
    <property type="entry name" value="Short-chain dehydrogenase reductase"/>
    <property type="match status" value="1"/>
</dbReference>
<dbReference type="InterPro" id="IPR050259">
    <property type="entry name" value="SDR"/>
</dbReference>
<dbReference type="PRINTS" id="PR00081">
    <property type="entry name" value="GDHRDH"/>
</dbReference>
<comment type="caution">
    <text evidence="3">The sequence shown here is derived from an EMBL/GenBank/DDBJ whole genome shotgun (WGS) entry which is preliminary data.</text>
</comment>
<gene>
    <name evidence="3" type="ORF">LK12_09865</name>
</gene>
<dbReference type="SUPFAM" id="SSF51735">
    <property type="entry name" value="NAD(P)-binding Rossmann-fold domains"/>
    <property type="match status" value="1"/>
</dbReference>
<evidence type="ECO:0000313" key="4">
    <source>
        <dbReference type="Proteomes" id="UP000031057"/>
    </source>
</evidence>
<dbReference type="Gene3D" id="3.40.50.720">
    <property type="entry name" value="NAD(P)-binding Rossmann-like Domain"/>
    <property type="match status" value="1"/>
</dbReference>
<evidence type="ECO:0000256" key="2">
    <source>
        <dbReference type="RuleBase" id="RU000363"/>
    </source>
</evidence>
<sequence>MSDTDLLDLGGQVAVVTGGGQNAGRAIALELARHNAGGIAVNDFVAERAEAVAEEIRAMGVPALAVPFDVCDLDAAKAADAAIKDKLGAATILVNNAGMAGPGGSLRPKLNFWEEEPEAWQRYLGTNLYGVYNCSYAFIPNMVEAKRGRIVTVVSDSGRIGEPKLAVYASAKAGAQGFMRSIAKELGRYNVTANCVSLSALMPDMPEEQLAEIMASDQTKAMMSRYTIRRFGKSTDVAALVTFLCSGASDWITGQTYPLNGGYAPSM</sequence>
<reference evidence="3 4" key="1">
    <citation type="submission" date="2014-10" db="EMBL/GenBank/DDBJ databases">
        <title>Genome sequence of Novosphingobium malaysiense MUSC 273(T).</title>
        <authorList>
            <person name="Lee L.-H."/>
        </authorList>
    </citation>
    <scope>NUCLEOTIDE SEQUENCE [LARGE SCALE GENOMIC DNA]</scope>
    <source>
        <strain evidence="3 4">MUSC 273</strain>
    </source>
</reference>
<dbReference type="OrthoDB" id="9803333at2"/>
<dbReference type="STRING" id="1348853.LK12_09865"/>
<dbReference type="PANTHER" id="PTHR42879">
    <property type="entry name" value="3-OXOACYL-(ACYL-CARRIER-PROTEIN) REDUCTASE"/>
    <property type="match status" value="1"/>
</dbReference>
<dbReference type="Pfam" id="PF00106">
    <property type="entry name" value="adh_short"/>
    <property type="match status" value="1"/>
</dbReference>
<dbReference type="EMBL" id="JTDI01000003">
    <property type="protein sequence ID" value="KHK91202.1"/>
    <property type="molecule type" value="Genomic_DNA"/>
</dbReference>
<dbReference type="PROSITE" id="PS00061">
    <property type="entry name" value="ADH_SHORT"/>
    <property type="match status" value="1"/>
</dbReference>
<proteinExistence type="inferred from homology"/>